<dbReference type="Proteomes" id="UP000753219">
    <property type="component" value="Unassembled WGS sequence"/>
</dbReference>
<reference evidence="17" key="2">
    <citation type="submission" date="2021-02" db="EMBL/GenBank/DDBJ databases">
        <title>Infant gut strain persistence is associated with maternal origin, phylogeny, and functional potential including surface adhesion and iron acquisition.</title>
        <authorList>
            <person name="Lou Y.C."/>
        </authorList>
    </citation>
    <scope>NUCLEOTIDE SEQUENCE</scope>
    <source>
        <strain evidence="17">L3_108_103G1_dasL3_108_103G1_concoct_2</strain>
    </source>
</reference>
<comment type="caution">
    <text evidence="18">The sequence shown here is derived from an EMBL/GenBank/DDBJ whole genome shotgun (WGS) entry which is preliminary data.</text>
</comment>
<dbReference type="NCBIfam" id="NF009848">
    <property type="entry name" value="PRK13318.1-6"/>
    <property type="match status" value="1"/>
</dbReference>
<dbReference type="GO" id="GO:0015937">
    <property type="term" value="P:coenzyme A biosynthetic process"/>
    <property type="evidence" value="ECO:0007669"/>
    <property type="project" value="UniProtKB-UniRule"/>
</dbReference>
<dbReference type="GO" id="GO:0004594">
    <property type="term" value="F:pantothenate kinase activity"/>
    <property type="evidence" value="ECO:0007669"/>
    <property type="project" value="UniProtKB-UniRule"/>
</dbReference>
<evidence type="ECO:0000256" key="12">
    <source>
        <dbReference type="ARBA" id="ARBA00022958"/>
    </source>
</evidence>
<feature type="active site" description="Proton acceptor" evidence="16">
    <location>
        <position position="109"/>
    </location>
</feature>
<evidence type="ECO:0000256" key="16">
    <source>
        <dbReference type="HAMAP-Rule" id="MF_01274"/>
    </source>
</evidence>
<dbReference type="Pfam" id="PF03309">
    <property type="entry name" value="Pan_kinase"/>
    <property type="match status" value="1"/>
</dbReference>
<dbReference type="InterPro" id="IPR043129">
    <property type="entry name" value="ATPase_NBD"/>
</dbReference>
<dbReference type="SUPFAM" id="SSF53067">
    <property type="entry name" value="Actin-like ATPase domain"/>
    <property type="match status" value="2"/>
</dbReference>
<evidence type="ECO:0000256" key="13">
    <source>
        <dbReference type="ARBA" id="ARBA00022993"/>
    </source>
</evidence>
<sequence length="266" mass="29459">MLVVMDVGNTNITIGIYNGNKLIGNYRLTTKMKRTSDEYGFMITNFLNASQVSINDIDDVIVSSVVPKIMHSFLNGIRKYMKKEPIVVGPGIKTGISVKAENPKVVGADRIVDAAGAFYAYGGPCLVVDFGTATTYDYVDAQGNFEFGVIALGIETSAQAMWTQAAKLPEIEIKKPKSILNKTTTTSMQAGLVYGYIGQSEYIIRQFKEELGCNMKVIATGGLGKIIYKNTDEIDIYDRDLTFKGLKFIYEKYISEKKKKEEANKK</sequence>
<dbReference type="PANTHER" id="PTHR34265:SF1">
    <property type="entry name" value="TYPE III PANTOTHENATE KINASE"/>
    <property type="match status" value="1"/>
</dbReference>
<organism evidence="18 19">
    <name type="scientific">Amedibacillus dolichus</name>
    <dbReference type="NCBI Taxonomy" id="31971"/>
    <lineage>
        <taxon>Bacteria</taxon>
        <taxon>Bacillati</taxon>
        <taxon>Bacillota</taxon>
        <taxon>Erysipelotrichia</taxon>
        <taxon>Erysipelotrichales</taxon>
        <taxon>Erysipelotrichaceae</taxon>
        <taxon>Amedibacillus</taxon>
    </lineage>
</organism>
<protein>
    <recommendedName>
        <fullName evidence="15 16">Type III pantothenate kinase</fullName>
        <ecNumber evidence="6 16">2.7.1.33</ecNumber>
    </recommendedName>
    <alternativeName>
        <fullName evidence="16">PanK-III</fullName>
    </alternativeName>
    <alternativeName>
        <fullName evidence="16">Pantothenic acid kinase</fullName>
    </alternativeName>
</protein>
<evidence type="ECO:0000256" key="7">
    <source>
        <dbReference type="ARBA" id="ARBA00022490"/>
    </source>
</evidence>
<keyword evidence="12 16" id="KW-0630">Potassium</keyword>
<evidence type="ECO:0000313" key="19">
    <source>
        <dbReference type="Proteomes" id="UP000284868"/>
    </source>
</evidence>
<comment type="subunit">
    <text evidence="5 16">Homodimer.</text>
</comment>
<evidence type="ECO:0000256" key="11">
    <source>
        <dbReference type="ARBA" id="ARBA00022840"/>
    </source>
</evidence>
<keyword evidence="7 16" id="KW-0963">Cytoplasm</keyword>
<dbReference type="GO" id="GO:0005737">
    <property type="term" value="C:cytoplasm"/>
    <property type="evidence" value="ECO:0007669"/>
    <property type="project" value="UniProtKB-SubCell"/>
</dbReference>
<keyword evidence="10 16" id="KW-0418">Kinase</keyword>
<keyword evidence="19" id="KW-1185">Reference proteome</keyword>
<comment type="catalytic activity">
    <reaction evidence="1 16">
        <text>(R)-pantothenate + ATP = (R)-4'-phosphopantothenate + ADP + H(+)</text>
        <dbReference type="Rhea" id="RHEA:16373"/>
        <dbReference type="ChEBI" id="CHEBI:10986"/>
        <dbReference type="ChEBI" id="CHEBI:15378"/>
        <dbReference type="ChEBI" id="CHEBI:29032"/>
        <dbReference type="ChEBI" id="CHEBI:30616"/>
        <dbReference type="ChEBI" id="CHEBI:456216"/>
        <dbReference type="EC" id="2.7.1.33"/>
    </reaction>
</comment>
<evidence type="ECO:0000256" key="1">
    <source>
        <dbReference type="ARBA" id="ARBA00001206"/>
    </source>
</evidence>
<feature type="binding site" evidence="16">
    <location>
        <position position="132"/>
    </location>
    <ligand>
        <name>ATP</name>
        <dbReference type="ChEBI" id="CHEBI:30616"/>
    </ligand>
</feature>
<dbReference type="EMBL" id="QRPK01000055">
    <property type="protein sequence ID" value="RHM08209.1"/>
    <property type="molecule type" value="Genomic_DNA"/>
</dbReference>
<dbReference type="CDD" id="cd24015">
    <property type="entry name" value="ASKHA_NBD_PanK-III"/>
    <property type="match status" value="1"/>
</dbReference>
<keyword evidence="16" id="KW-0479">Metal-binding</keyword>
<feature type="binding site" evidence="16">
    <location>
        <position position="129"/>
    </location>
    <ligand>
        <name>K(+)</name>
        <dbReference type="ChEBI" id="CHEBI:29103"/>
    </ligand>
</feature>
<feature type="binding site" evidence="16">
    <location>
        <begin position="6"/>
        <end position="13"/>
    </location>
    <ligand>
        <name>ATP</name>
        <dbReference type="ChEBI" id="CHEBI:30616"/>
    </ligand>
</feature>
<dbReference type="GO" id="GO:0046872">
    <property type="term" value="F:metal ion binding"/>
    <property type="evidence" value="ECO:0007669"/>
    <property type="project" value="UniProtKB-KW"/>
</dbReference>
<dbReference type="PANTHER" id="PTHR34265">
    <property type="entry name" value="TYPE III PANTOTHENATE KINASE"/>
    <property type="match status" value="1"/>
</dbReference>
<dbReference type="UniPathway" id="UPA00241">
    <property type="reaction ID" value="UER00352"/>
</dbReference>
<dbReference type="InterPro" id="IPR004619">
    <property type="entry name" value="Type_III_PanK"/>
</dbReference>
<evidence type="ECO:0000256" key="10">
    <source>
        <dbReference type="ARBA" id="ARBA00022777"/>
    </source>
</evidence>
<keyword evidence="13 16" id="KW-0173">Coenzyme A biosynthesis</keyword>
<dbReference type="Gene3D" id="3.30.420.40">
    <property type="match status" value="2"/>
</dbReference>
<comment type="subcellular location">
    <subcellularLocation>
        <location evidence="3 16">Cytoplasm</location>
    </subcellularLocation>
</comment>
<evidence type="ECO:0000256" key="6">
    <source>
        <dbReference type="ARBA" id="ARBA00012102"/>
    </source>
</evidence>
<dbReference type="GO" id="GO:0005524">
    <property type="term" value="F:ATP binding"/>
    <property type="evidence" value="ECO:0007669"/>
    <property type="project" value="UniProtKB-UniRule"/>
</dbReference>
<keyword evidence="9 16" id="KW-0547">Nucleotide-binding</keyword>
<evidence type="ECO:0000256" key="9">
    <source>
        <dbReference type="ARBA" id="ARBA00022741"/>
    </source>
</evidence>
<accession>A0A415P673</accession>
<dbReference type="Proteomes" id="UP000284868">
    <property type="component" value="Unassembled WGS sequence"/>
</dbReference>
<keyword evidence="11 16" id="KW-0067">ATP-binding</keyword>
<dbReference type="NCBIfam" id="TIGR00671">
    <property type="entry name" value="baf"/>
    <property type="match status" value="1"/>
</dbReference>
<evidence type="ECO:0000256" key="5">
    <source>
        <dbReference type="ARBA" id="ARBA00011738"/>
    </source>
</evidence>
<dbReference type="HAMAP" id="MF_01274">
    <property type="entry name" value="Pantothen_kinase_3"/>
    <property type="match status" value="1"/>
</dbReference>
<comment type="similarity">
    <text evidence="14 16">Belongs to the type III pantothenate kinase family.</text>
</comment>
<comment type="cofactor">
    <cofactor evidence="2">
        <name>K(+)</name>
        <dbReference type="ChEBI" id="CHEBI:29103"/>
    </cofactor>
</comment>
<evidence type="ECO:0000256" key="15">
    <source>
        <dbReference type="ARBA" id="ARBA00040883"/>
    </source>
</evidence>
<gene>
    <name evidence="16" type="primary">coaX</name>
    <name evidence="18" type="ORF">DWZ83_08620</name>
    <name evidence="17" type="ORF">KHZ85_06890</name>
</gene>
<dbReference type="OrthoDB" id="9804707at2"/>
<evidence type="ECO:0000256" key="4">
    <source>
        <dbReference type="ARBA" id="ARBA00005225"/>
    </source>
</evidence>
<reference evidence="18 19" key="1">
    <citation type="submission" date="2018-08" db="EMBL/GenBank/DDBJ databases">
        <title>A genome reference for cultivated species of the human gut microbiota.</title>
        <authorList>
            <person name="Zou Y."/>
            <person name="Xue W."/>
            <person name="Luo G."/>
        </authorList>
    </citation>
    <scope>NUCLEOTIDE SEQUENCE [LARGE SCALE GENOMIC DNA]</scope>
    <source>
        <strain evidence="18 19">AF35-6BH</strain>
    </source>
</reference>
<dbReference type="EC" id="2.7.1.33" evidence="6 16"/>
<dbReference type="AlphaFoldDB" id="A0A415P673"/>
<comment type="pathway">
    <text evidence="4 16">Cofactor biosynthesis; coenzyme A biosynthesis; CoA from (R)-pantothenate: step 1/5.</text>
</comment>
<evidence type="ECO:0000256" key="2">
    <source>
        <dbReference type="ARBA" id="ARBA00001958"/>
    </source>
</evidence>
<evidence type="ECO:0000256" key="3">
    <source>
        <dbReference type="ARBA" id="ARBA00004496"/>
    </source>
</evidence>
<evidence type="ECO:0000256" key="8">
    <source>
        <dbReference type="ARBA" id="ARBA00022679"/>
    </source>
</evidence>
<evidence type="ECO:0000313" key="18">
    <source>
        <dbReference type="EMBL" id="RHM08209.1"/>
    </source>
</evidence>
<comment type="caution">
    <text evidence="16">Lacks conserved residue(s) required for the propagation of feature annotation.</text>
</comment>
<dbReference type="EMBL" id="JAGZMZ010000016">
    <property type="protein sequence ID" value="MBS4884475.1"/>
    <property type="molecule type" value="Genomic_DNA"/>
</dbReference>
<dbReference type="RefSeq" id="WP_118365799.1">
    <property type="nucleotide sequence ID" value="NZ_CAUFDR010000055.1"/>
</dbReference>
<feature type="binding site" evidence="16">
    <location>
        <begin position="107"/>
        <end position="110"/>
    </location>
    <ligand>
        <name>substrate</name>
    </ligand>
</feature>
<name>A0A415P673_9FIRM</name>
<comment type="function">
    <text evidence="16">Catalyzes the phosphorylation of pantothenate (Pan), the first step in CoA biosynthesis.</text>
</comment>
<evidence type="ECO:0000256" key="14">
    <source>
        <dbReference type="ARBA" id="ARBA00038036"/>
    </source>
</evidence>
<comment type="cofactor">
    <cofactor evidence="16">
        <name>NH4(+)</name>
        <dbReference type="ChEBI" id="CHEBI:28938"/>
    </cofactor>
    <cofactor evidence="16">
        <name>K(+)</name>
        <dbReference type="ChEBI" id="CHEBI:29103"/>
    </cofactor>
    <text evidence="16">A monovalent cation. Ammonium or potassium.</text>
</comment>
<evidence type="ECO:0000313" key="17">
    <source>
        <dbReference type="EMBL" id="MBS4884475.1"/>
    </source>
</evidence>
<proteinExistence type="inferred from homology"/>
<feature type="binding site" evidence="16">
    <location>
        <position position="184"/>
    </location>
    <ligand>
        <name>substrate</name>
    </ligand>
</feature>
<keyword evidence="8 16" id="KW-0808">Transferase</keyword>
<dbReference type="NCBIfam" id="NF009855">
    <property type="entry name" value="PRK13321.1"/>
    <property type="match status" value="1"/>
</dbReference>